<dbReference type="InterPro" id="IPR050437">
    <property type="entry name" value="Ribos_protein_bS1-like"/>
</dbReference>
<dbReference type="InterPro" id="IPR035104">
    <property type="entry name" value="Ribosomal_protein_S1-like"/>
</dbReference>
<dbReference type="Pfam" id="PF00575">
    <property type="entry name" value="S1"/>
    <property type="match status" value="3"/>
</dbReference>
<dbReference type="PANTHER" id="PTHR10724:SF7">
    <property type="entry name" value="SMALL RIBOSOMAL SUBUNIT PROTEIN BS1C"/>
    <property type="match status" value="1"/>
</dbReference>
<dbReference type="Gene3D" id="2.40.50.140">
    <property type="entry name" value="Nucleic acid-binding proteins"/>
    <property type="match status" value="4"/>
</dbReference>
<evidence type="ECO:0000259" key="4">
    <source>
        <dbReference type="PROSITE" id="PS50126"/>
    </source>
</evidence>
<comment type="caution">
    <text evidence="5">The sequence shown here is derived from an EMBL/GenBank/DDBJ whole genome shotgun (WGS) entry which is preliminary data.</text>
</comment>
<keyword evidence="3" id="KW-0687">Ribonucleoprotein</keyword>
<sequence>MSPQKSKTSKKISAPQSMADLLKQQPFSPPKKGEIVNAKIINLSKKGITFDIGWKSYAVLGNIESQELTSYLPYLKEGDSVAVKIVVEEAKDGYPVVSMRSFFNKGKWDILEEKFKKEEEIEVICGEYGKGGVYIEFMGIRGVIPKIQLTEDLIKDPGKLEGQKVKVKVLEVDRDKNRLVVSQKAAALGISYKELQKEFDVIEVGKKYKAKIIGFSDFGVFCEVEKIEGLIHISEISWQKVTNPKKHLKVGQEINVVVVEKNAENLKLNLSIKRLERDPWEDVEKRYPMDKEIKGEVVRKERYGYIVRLEPGVEGLIHISKVADEKEEIEVGKEAVVYIEKIDTKNRRISLIPSRYEKPVAYR</sequence>
<gene>
    <name evidence="5" type="ORF">A3C24_04720</name>
</gene>
<dbReference type="GO" id="GO:0006412">
    <property type="term" value="P:translation"/>
    <property type="evidence" value="ECO:0007669"/>
    <property type="project" value="TreeGrafter"/>
</dbReference>
<dbReference type="InterPro" id="IPR003029">
    <property type="entry name" value="S1_domain"/>
</dbReference>
<comment type="similarity">
    <text evidence="1">Belongs to the bacterial ribosomal protein bS1 family.</text>
</comment>
<dbReference type="InterPro" id="IPR012340">
    <property type="entry name" value="NA-bd_OB-fold"/>
</dbReference>
<evidence type="ECO:0000256" key="2">
    <source>
        <dbReference type="ARBA" id="ARBA00022980"/>
    </source>
</evidence>
<dbReference type="AlphaFoldDB" id="A0A1F7GX71"/>
<dbReference type="GO" id="GO:0003735">
    <property type="term" value="F:structural constituent of ribosome"/>
    <property type="evidence" value="ECO:0007669"/>
    <property type="project" value="TreeGrafter"/>
</dbReference>
<dbReference type="CDD" id="cd00164">
    <property type="entry name" value="S1_like"/>
    <property type="match status" value="1"/>
</dbReference>
<evidence type="ECO:0000256" key="3">
    <source>
        <dbReference type="ARBA" id="ARBA00023274"/>
    </source>
</evidence>
<dbReference type="PROSITE" id="PS50126">
    <property type="entry name" value="S1"/>
    <property type="match status" value="4"/>
</dbReference>
<dbReference type="PANTHER" id="PTHR10724">
    <property type="entry name" value="30S RIBOSOMAL PROTEIN S1"/>
    <property type="match status" value="1"/>
</dbReference>
<organism evidence="5 6">
    <name type="scientific">Candidatus Roizmanbacteria bacterium RIFCSPHIGHO2_02_FULL_37_24</name>
    <dbReference type="NCBI Taxonomy" id="1802037"/>
    <lineage>
        <taxon>Bacteria</taxon>
        <taxon>Candidatus Roizmaniibacteriota</taxon>
    </lineage>
</organism>
<name>A0A1F7GX71_9BACT</name>
<dbReference type="SUPFAM" id="SSF50249">
    <property type="entry name" value="Nucleic acid-binding proteins"/>
    <property type="match status" value="4"/>
</dbReference>
<evidence type="ECO:0000256" key="1">
    <source>
        <dbReference type="ARBA" id="ARBA00006767"/>
    </source>
</evidence>
<protein>
    <recommendedName>
        <fullName evidence="4">S1 motif domain-containing protein</fullName>
    </recommendedName>
</protein>
<proteinExistence type="inferred from homology"/>
<evidence type="ECO:0000313" key="6">
    <source>
        <dbReference type="Proteomes" id="UP000177159"/>
    </source>
</evidence>
<feature type="domain" description="S1 motif" evidence="4">
    <location>
        <begin position="290"/>
        <end position="354"/>
    </location>
</feature>
<reference evidence="5 6" key="1">
    <citation type="journal article" date="2016" name="Nat. Commun.">
        <title>Thousands of microbial genomes shed light on interconnected biogeochemical processes in an aquifer system.</title>
        <authorList>
            <person name="Anantharaman K."/>
            <person name="Brown C.T."/>
            <person name="Hug L.A."/>
            <person name="Sharon I."/>
            <person name="Castelle C.J."/>
            <person name="Probst A.J."/>
            <person name="Thomas B.C."/>
            <person name="Singh A."/>
            <person name="Wilkins M.J."/>
            <person name="Karaoz U."/>
            <person name="Brodie E.L."/>
            <person name="Williams K.H."/>
            <person name="Hubbard S.S."/>
            <person name="Banfield J.F."/>
        </authorList>
    </citation>
    <scope>NUCLEOTIDE SEQUENCE [LARGE SCALE GENOMIC DNA]</scope>
</reference>
<dbReference type="SMART" id="SM00316">
    <property type="entry name" value="S1"/>
    <property type="match status" value="4"/>
</dbReference>
<dbReference type="EMBL" id="MFZM01000026">
    <property type="protein sequence ID" value="OGK23082.1"/>
    <property type="molecule type" value="Genomic_DNA"/>
</dbReference>
<accession>A0A1F7GX71</accession>
<evidence type="ECO:0000313" key="5">
    <source>
        <dbReference type="EMBL" id="OGK23082.1"/>
    </source>
</evidence>
<keyword evidence="2" id="KW-0689">Ribosomal protein</keyword>
<dbReference type="GO" id="GO:0003729">
    <property type="term" value="F:mRNA binding"/>
    <property type="evidence" value="ECO:0007669"/>
    <property type="project" value="TreeGrafter"/>
</dbReference>
<feature type="domain" description="S1 motif" evidence="4">
    <location>
        <begin position="205"/>
        <end position="273"/>
    </location>
</feature>
<feature type="domain" description="S1 motif" evidence="4">
    <location>
        <begin position="118"/>
        <end position="184"/>
    </location>
</feature>
<feature type="domain" description="S1 motif" evidence="4">
    <location>
        <begin position="33"/>
        <end position="100"/>
    </location>
</feature>
<dbReference type="Proteomes" id="UP000177159">
    <property type="component" value="Unassembled WGS sequence"/>
</dbReference>
<dbReference type="PRINTS" id="PR00681">
    <property type="entry name" value="RIBOSOMALS1"/>
</dbReference>